<dbReference type="AlphaFoldDB" id="A0A9D9IA54"/>
<name>A0A9D9IA54_9SPIO</name>
<evidence type="ECO:0000313" key="1">
    <source>
        <dbReference type="EMBL" id="MBO8468430.1"/>
    </source>
</evidence>
<reference evidence="1" key="1">
    <citation type="submission" date="2020-10" db="EMBL/GenBank/DDBJ databases">
        <authorList>
            <person name="Gilroy R."/>
        </authorList>
    </citation>
    <scope>NUCLEOTIDE SEQUENCE</scope>
    <source>
        <strain evidence="1">14700</strain>
    </source>
</reference>
<gene>
    <name evidence="1" type="ORF">IAA72_01415</name>
</gene>
<comment type="caution">
    <text evidence="1">The sequence shown here is derived from an EMBL/GenBank/DDBJ whole genome shotgun (WGS) entry which is preliminary data.</text>
</comment>
<dbReference type="EMBL" id="JADIMF010000020">
    <property type="protein sequence ID" value="MBO8468430.1"/>
    <property type="molecule type" value="Genomic_DNA"/>
</dbReference>
<dbReference type="Proteomes" id="UP000810292">
    <property type="component" value="Unassembled WGS sequence"/>
</dbReference>
<sequence>IYMYLPNREAALLLKEEVPSLVGGYLWVERESYEEPWPFTPTIASDYHPPLFISRSCYRHDGLGLDCKGCTRHHTFRAEQNGRNYTVFVDNCNTIVKES</sequence>
<proteinExistence type="predicted"/>
<feature type="non-terminal residue" evidence="1">
    <location>
        <position position="1"/>
    </location>
</feature>
<reference evidence="1" key="2">
    <citation type="journal article" date="2021" name="PeerJ">
        <title>Extensive microbial diversity within the chicken gut microbiome revealed by metagenomics and culture.</title>
        <authorList>
            <person name="Gilroy R."/>
            <person name="Ravi A."/>
            <person name="Getino M."/>
            <person name="Pursley I."/>
            <person name="Horton D.L."/>
            <person name="Alikhan N.F."/>
            <person name="Baker D."/>
            <person name="Gharbi K."/>
            <person name="Hall N."/>
            <person name="Watson M."/>
            <person name="Adriaenssens E.M."/>
            <person name="Foster-Nyarko E."/>
            <person name="Jarju S."/>
            <person name="Secka A."/>
            <person name="Antonio M."/>
            <person name="Oren A."/>
            <person name="Chaudhuri R.R."/>
            <person name="La Ragione R."/>
            <person name="Hildebrand F."/>
            <person name="Pallen M.J."/>
        </authorList>
    </citation>
    <scope>NUCLEOTIDE SEQUENCE</scope>
    <source>
        <strain evidence="1">14700</strain>
    </source>
</reference>
<organism evidence="1 2">
    <name type="scientific">Candidatus Ornithospirochaeta stercoravium</name>
    <dbReference type="NCBI Taxonomy" id="2840897"/>
    <lineage>
        <taxon>Bacteria</taxon>
        <taxon>Pseudomonadati</taxon>
        <taxon>Spirochaetota</taxon>
        <taxon>Spirochaetia</taxon>
        <taxon>Spirochaetales</taxon>
        <taxon>Spirochaetaceae</taxon>
        <taxon>Spirochaetaceae incertae sedis</taxon>
        <taxon>Candidatus Ornithospirochaeta</taxon>
    </lineage>
</organism>
<accession>A0A9D9IA54</accession>
<evidence type="ECO:0000313" key="2">
    <source>
        <dbReference type="Proteomes" id="UP000810292"/>
    </source>
</evidence>
<protein>
    <submittedName>
        <fullName evidence="1">U32 family peptidase</fullName>
    </submittedName>
</protein>